<dbReference type="GO" id="GO:0000287">
    <property type="term" value="F:magnesium ion binding"/>
    <property type="evidence" value="ECO:0007669"/>
    <property type="project" value="UniProtKB-ARBA"/>
</dbReference>
<evidence type="ECO:0000256" key="2">
    <source>
        <dbReference type="ARBA" id="ARBA00008031"/>
    </source>
</evidence>
<reference evidence="7 8" key="1">
    <citation type="journal article" date="2022" name="Microbiol. Resour. Announc.">
        <title>Complete Genome Sequence of Mesorhizobium ciceri Strain R30, a Rhizobium Used as a Commercial Inoculant for Chickpea in Argentina.</title>
        <authorList>
            <person name="Foresto E."/>
            <person name="Revale S."/>
            <person name="Primo E."/>
            <person name="Nievas F."/>
            <person name="Carezzano E."/>
            <person name="Puente M."/>
            <person name="Alzari P."/>
            <person name="Mart M."/>
            <person name="Ben-Assaya M."/>
            <person name="Mornico D."/>
            <person name="Santoro M."/>
            <person name="Mart F."/>
            <person name="Giordano W."/>
            <person name="Bogino P."/>
        </authorList>
    </citation>
    <scope>NUCLEOTIDE SEQUENCE [LARGE SCALE GENOMIC DNA]</scope>
    <source>
        <strain evidence="7 8">R30</strain>
    </source>
</reference>
<proteinExistence type="inferred from homology"/>
<comment type="similarity">
    <text evidence="2">Belongs to the mandelate racemase/muconate lactonizing enzyme family.</text>
</comment>
<evidence type="ECO:0000256" key="1">
    <source>
        <dbReference type="ARBA" id="ARBA00001946"/>
    </source>
</evidence>
<dbReference type="Pfam" id="PF02746">
    <property type="entry name" value="MR_MLE_N"/>
    <property type="match status" value="1"/>
</dbReference>
<organism evidence="7 8">
    <name type="scientific">Mesorhizobium ciceri</name>
    <dbReference type="NCBI Taxonomy" id="39645"/>
    <lineage>
        <taxon>Bacteria</taxon>
        <taxon>Pseudomonadati</taxon>
        <taxon>Pseudomonadota</taxon>
        <taxon>Alphaproteobacteria</taxon>
        <taxon>Hyphomicrobiales</taxon>
        <taxon>Phyllobacteriaceae</taxon>
        <taxon>Mesorhizobium</taxon>
    </lineage>
</organism>
<evidence type="ECO:0000259" key="6">
    <source>
        <dbReference type="SMART" id="SM00922"/>
    </source>
</evidence>
<dbReference type="SFLD" id="SFLDS00001">
    <property type="entry name" value="Enolase"/>
    <property type="match status" value="1"/>
</dbReference>
<evidence type="ECO:0000313" key="7">
    <source>
        <dbReference type="EMBL" id="UTU54782.1"/>
    </source>
</evidence>
<feature type="region of interest" description="Disordered" evidence="5">
    <location>
        <begin position="325"/>
        <end position="357"/>
    </location>
</feature>
<dbReference type="Gene3D" id="3.20.20.120">
    <property type="entry name" value="Enolase-like C-terminal domain"/>
    <property type="match status" value="1"/>
</dbReference>
<keyword evidence="3" id="KW-0479">Metal-binding</keyword>
<dbReference type="EMBL" id="CP088147">
    <property type="protein sequence ID" value="UTU54782.1"/>
    <property type="molecule type" value="Genomic_DNA"/>
</dbReference>
<dbReference type="GO" id="GO:0009063">
    <property type="term" value="P:amino acid catabolic process"/>
    <property type="evidence" value="ECO:0007669"/>
    <property type="project" value="InterPro"/>
</dbReference>
<name>A0AB38TKV3_9HYPH</name>
<dbReference type="InterPro" id="IPR036849">
    <property type="entry name" value="Enolase-like_C_sf"/>
</dbReference>
<dbReference type="SFLD" id="SFLDG00180">
    <property type="entry name" value="muconate_cycloisomerase"/>
    <property type="match status" value="1"/>
</dbReference>
<dbReference type="PROSITE" id="PS00908">
    <property type="entry name" value="MR_MLE_1"/>
    <property type="match status" value="1"/>
</dbReference>
<dbReference type="InterPro" id="IPR029017">
    <property type="entry name" value="Enolase-like_N"/>
</dbReference>
<dbReference type="PANTHER" id="PTHR48080:SF3">
    <property type="entry name" value="ENOLASE SUPERFAMILY MEMBER DDB_G0284701"/>
    <property type="match status" value="1"/>
</dbReference>
<dbReference type="InterPro" id="IPR018110">
    <property type="entry name" value="Mandel_Rmase/mucon_lact_enz_CS"/>
</dbReference>
<sequence>MPLTSYVPYHMADKKTCDTVTSILLRVDTSEGISGWGEVCPIPHYLPAYAEGVRPALEYLAPVIIGADPIGPEALMSRVDSWLQGHAYAKSALDLALWDITGKVAKLPLYALLGGRQMARIPLYHSITCIAPDEMAVIAREAQADGMTQFQVKLGADINWEADVARLRLVREAVGMGPLVYGDWNCAASRLDATRVGKAVAAYDIMLEQPCATLEECAAVRAATGLPMKIDENAHDTASLLRAYDLGCMDAVALKLSKSGGLSAVRRLRDLCLHLGPQMCIEDTWGSDVTTGAILHLAASTPSSRIMNTCDLSGYVTPRLDTHTPNRNSGHIAPPEAPGIGVNPDAERLGQPAAIIS</sequence>
<evidence type="ECO:0000256" key="3">
    <source>
        <dbReference type="ARBA" id="ARBA00022723"/>
    </source>
</evidence>
<dbReference type="SUPFAM" id="SSF51604">
    <property type="entry name" value="Enolase C-terminal domain-like"/>
    <property type="match status" value="1"/>
</dbReference>
<dbReference type="InterPro" id="IPR013341">
    <property type="entry name" value="Mandelate_racemase_N_dom"/>
</dbReference>
<dbReference type="PANTHER" id="PTHR48080">
    <property type="entry name" value="D-GALACTONATE DEHYDRATASE-RELATED"/>
    <property type="match status" value="1"/>
</dbReference>
<dbReference type="SUPFAM" id="SSF54826">
    <property type="entry name" value="Enolase N-terminal domain-like"/>
    <property type="match status" value="1"/>
</dbReference>
<dbReference type="InterPro" id="IPR013342">
    <property type="entry name" value="Mandelate_racemase_C"/>
</dbReference>
<keyword evidence="4" id="KW-0460">Magnesium</keyword>
<feature type="domain" description="Mandelate racemase/muconate lactonizing enzyme C-terminal" evidence="6">
    <location>
        <begin position="132"/>
        <end position="227"/>
    </location>
</feature>
<dbReference type="Proteomes" id="UP001060070">
    <property type="component" value="Chromosome"/>
</dbReference>
<dbReference type="InterPro" id="IPR029065">
    <property type="entry name" value="Enolase_C-like"/>
</dbReference>
<keyword evidence="8" id="KW-1185">Reference proteome</keyword>
<evidence type="ECO:0000256" key="5">
    <source>
        <dbReference type="SAM" id="MobiDB-lite"/>
    </source>
</evidence>
<evidence type="ECO:0000256" key="4">
    <source>
        <dbReference type="ARBA" id="ARBA00022842"/>
    </source>
</evidence>
<accession>A0AB38TKV3</accession>
<dbReference type="AlphaFoldDB" id="A0AB38TKV3"/>
<dbReference type="Gene3D" id="3.30.390.10">
    <property type="entry name" value="Enolase-like, N-terminal domain"/>
    <property type="match status" value="1"/>
</dbReference>
<dbReference type="SMART" id="SM00922">
    <property type="entry name" value="MR_MLE"/>
    <property type="match status" value="1"/>
</dbReference>
<protein>
    <submittedName>
        <fullName evidence="7">Mandelate racemase</fullName>
    </submittedName>
</protein>
<gene>
    <name evidence="7" type="ORF">LRP29_07150</name>
</gene>
<dbReference type="InterPro" id="IPR034593">
    <property type="entry name" value="DgoD-like"/>
</dbReference>
<dbReference type="GO" id="GO:0003824">
    <property type="term" value="F:catalytic activity"/>
    <property type="evidence" value="ECO:0007669"/>
    <property type="project" value="UniProtKB-ARBA"/>
</dbReference>
<dbReference type="Pfam" id="PF13378">
    <property type="entry name" value="MR_MLE_C"/>
    <property type="match status" value="1"/>
</dbReference>
<dbReference type="FunFam" id="3.30.390.10:FF:000009">
    <property type="entry name" value="Hydrophobic dipeptide epimerase"/>
    <property type="match status" value="1"/>
</dbReference>
<evidence type="ECO:0000313" key="8">
    <source>
        <dbReference type="Proteomes" id="UP001060070"/>
    </source>
</evidence>
<comment type="cofactor">
    <cofactor evidence="1">
        <name>Mg(2+)</name>
        <dbReference type="ChEBI" id="CHEBI:18420"/>
    </cofactor>
</comment>